<evidence type="ECO:0000313" key="2">
    <source>
        <dbReference type="EMBL" id="KAH7511536.1"/>
    </source>
</evidence>
<evidence type="ECO:0000259" key="1">
    <source>
        <dbReference type="PROSITE" id="PS50011"/>
    </source>
</evidence>
<feature type="domain" description="Protein kinase" evidence="1">
    <location>
        <begin position="1"/>
        <end position="149"/>
    </location>
</feature>
<dbReference type="Pfam" id="PF00069">
    <property type="entry name" value="Pkinase"/>
    <property type="match status" value="1"/>
</dbReference>
<comment type="caution">
    <text evidence="2">The sequence shown here is derived from an EMBL/GenBank/DDBJ whole genome shotgun (WGS) entry which is preliminary data.</text>
</comment>
<dbReference type="PANTHER" id="PTHR48055:SF55">
    <property type="entry name" value="PROTEIN KINASE DOMAIN-CONTAINING PROTEIN"/>
    <property type="match status" value="1"/>
</dbReference>
<dbReference type="EMBL" id="JAFEMO010000549">
    <property type="protein sequence ID" value="KAH7511536.1"/>
    <property type="molecule type" value="Genomic_DNA"/>
</dbReference>
<dbReference type="PANTHER" id="PTHR48055">
    <property type="entry name" value="LEUCINE-RICH REPEAT RECEPTOR PROTEIN KINASE EMS1"/>
    <property type="match status" value="1"/>
</dbReference>
<dbReference type="SUPFAM" id="SSF56112">
    <property type="entry name" value="Protein kinase-like (PK-like)"/>
    <property type="match status" value="1"/>
</dbReference>
<dbReference type="InterPro" id="IPR051564">
    <property type="entry name" value="LRR_receptor-like_kinase"/>
</dbReference>
<dbReference type="Gene3D" id="1.10.510.10">
    <property type="entry name" value="Transferase(Phosphotransferase) domain 1"/>
    <property type="match status" value="1"/>
</dbReference>
<evidence type="ECO:0000313" key="3">
    <source>
        <dbReference type="Proteomes" id="UP000827721"/>
    </source>
</evidence>
<dbReference type="InterPro" id="IPR008271">
    <property type="entry name" value="Ser/Thr_kinase_AS"/>
</dbReference>
<reference evidence="2 3" key="1">
    <citation type="submission" date="2021-02" db="EMBL/GenBank/DDBJ databases">
        <title>Plant Genome Project.</title>
        <authorList>
            <person name="Zhang R.-G."/>
        </authorList>
    </citation>
    <scope>NUCLEOTIDE SEQUENCE [LARGE SCALE GENOMIC DNA]</scope>
    <source>
        <tissue evidence="2">Leaves</tissue>
    </source>
</reference>
<dbReference type="PROSITE" id="PS00108">
    <property type="entry name" value="PROTEIN_KINASE_ST"/>
    <property type="match status" value="1"/>
</dbReference>
<organism evidence="2 3">
    <name type="scientific">Xanthoceras sorbifolium</name>
    <dbReference type="NCBI Taxonomy" id="99658"/>
    <lineage>
        <taxon>Eukaryota</taxon>
        <taxon>Viridiplantae</taxon>
        <taxon>Streptophyta</taxon>
        <taxon>Embryophyta</taxon>
        <taxon>Tracheophyta</taxon>
        <taxon>Spermatophyta</taxon>
        <taxon>Magnoliopsida</taxon>
        <taxon>eudicotyledons</taxon>
        <taxon>Gunneridae</taxon>
        <taxon>Pentapetalae</taxon>
        <taxon>rosids</taxon>
        <taxon>malvids</taxon>
        <taxon>Sapindales</taxon>
        <taxon>Sapindaceae</taxon>
        <taxon>Xanthoceroideae</taxon>
        <taxon>Xanthoceras</taxon>
    </lineage>
</organism>
<name>A0ABQ8GXB2_9ROSI</name>
<gene>
    <name evidence="2" type="ORF">JRO89_XSUnG0194600</name>
</gene>
<accession>A0ABQ8GXB2</accession>
<dbReference type="Proteomes" id="UP000827721">
    <property type="component" value="Unassembled WGS sequence"/>
</dbReference>
<proteinExistence type="predicted"/>
<dbReference type="PROSITE" id="PS50011">
    <property type="entry name" value="PROTEIN_KINASE_DOM"/>
    <property type="match status" value="1"/>
</dbReference>
<protein>
    <recommendedName>
        <fullName evidence="1">Protein kinase domain-containing protein</fullName>
    </recommendedName>
</protein>
<dbReference type="InterPro" id="IPR000719">
    <property type="entry name" value="Prot_kinase_dom"/>
</dbReference>
<sequence>MANEGLKKWLHLTLETGEELLEIQSLTLLRRARIAIDVAFVLDYLPHHSEEPILHCDLKPSNVLLNDDMIAHVGDFGLACKQCSLASLAQSGHEKHQIKRQQFGDVLQVKNDTSAVDNCYLAGILADNWLAAHILFTCNIRLSLLEMND</sequence>
<keyword evidence="3" id="KW-1185">Reference proteome</keyword>
<dbReference type="InterPro" id="IPR011009">
    <property type="entry name" value="Kinase-like_dom_sf"/>
</dbReference>